<evidence type="ECO:0000256" key="1">
    <source>
        <dbReference type="ARBA" id="ARBA00007198"/>
    </source>
</evidence>
<dbReference type="PROSITE" id="PS51353">
    <property type="entry name" value="ARSC"/>
    <property type="match status" value="1"/>
</dbReference>
<dbReference type="OrthoDB" id="9790554at2"/>
<accession>A0A3M0BXW1</accession>
<dbReference type="Pfam" id="PF03960">
    <property type="entry name" value="ArsC"/>
    <property type="match status" value="1"/>
</dbReference>
<dbReference type="InterPro" id="IPR006659">
    <property type="entry name" value="Arsenate_reductase"/>
</dbReference>
<dbReference type="GO" id="GO:0008794">
    <property type="term" value="F:arsenate reductase (glutaredoxin) activity"/>
    <property type="evidence" value="ECO:0007669"/>
    <property type="project" value="UniProtKB-UniRule"/>
</dbReference>
<sequence length="114" mass="12609">MKTVIWHNPRCSKSRQTLALLKDKGLDPDIRLYLDNAPSVDELRAVLTKLGLTPRALMRTKEADYREQALGDVSDDAALIAAMAATPKLIERPVVLHEDRAALGRPPEAVLDIL</sequence>
<reference evidence="5 6" key="1">
    <citation type="submission" date="2018-10" db="EMBL/GenBank/DDBJ databases">
        <title>Genomic Encyclopedia of Archaeal and Bacterial Type Strains, Phase II (KMG-II): from individual species to whole genera.</title>
        <authorList>
            <person name="Goeker M."/>
        </authorList>
    </citation>
    <scope>NUCLEOTIDE SEQUENCE [LARGE SCALE GENOMIC DNA]</scope>
    <source>
        <strain evidence="5 6">DSM 25217</strain>
    </source>
</reference>
<gene>
    <name evidence="5" type="ORF">BXY39_3380</name>
</gene>
<evidence type="ECO:0000256" key="2">
    <source>
        <dbReference type="ARBA" id="ARBA00023002"/>
    </source>
</evidence>
<dbReference type="Gene3D" id="3.40.30.10">
    <property type="entry name" value="Glutaredoxin"/>
    <property type="match status" value="1"/>
</dbReference>
<comment type="caution">
    <text evidence="5">The sequence shown here is derived from an EMBL/GenBank/DDBJ whole genome shotgun (WGS) entry which is preliminary data.</text>
</comment>
<dbReference type="EMBL" id="REFR01000015">
    <property type="protein sequence ID" value="RMB01872.1"/>
    <property type="molecule type" value="Genomic_DNA"/>
</dbReference>
<dbReference type="PANTHER" id="PTHR30041">
    <property type="entry name" value="ARSENATE REDUCTASE"/>
    <property type="match status" value="1"/>
</dbReference>
<comment type="catalytic activity">
    <reaction evidence="4">
        <text>[glutaredoxin]-dithiol + arsenate + glutathione + H(+) = glutathionyl-S-S-[glutaredoxin] + arsenite + H2O</text>
        <dbReference type="Rhea" id="RHEA:22016"/>
        <dbReference type="Rhea" id="RHEA-COMP:10729"/>
        <dbReference type="Rhea" id="RHEA-COMP:17668"/>
        <dbReference type="ChEBI" id="CHEBI:15377"/>
        <dbReference type="ChEBI" id="CHEBI:15378"/>
        <dbReference type="ChEBI" id="CHEBI:29242"/>
        <dbReference type="ChEBI" id="CHEBI:29950"/>
        <dbReference type="ChEBI" id="CHEBI:48597"/>
        <dbReference type="ChEBI" id="CHEBI:57925"/>
        <dbReference type="ChEBI" id="CHEBI:146199"/>
        <dbReference type="EC" id="1.20.4.1"/>
    </reaction>
</comment>
<keyword evidence="2 4" id="KW-0560">Oxidoreductase</keyword>
<dbReference type="Proteomes" id="UP000271227">
    <property type="component" value="Unassembled WGS sequence"/>
</dbReference>
<keyword evidence="6" id="KW-1185">Reference proteome</keyword>
<evidence type="ECO:0000256" key="3">
    <source>
        <dbReference type="PROSITE-ProRule" id="PRU01282"/>
    </source>
</evidence>
<evidence type="ECO:0000256" key="4">
    <source>
        <dbReference type="RuleBase" id="RU362029"/>
    </source>
</evidence>
<evidence type="ECO:0000313" key="6">
    <source>
        <dbReference type="Proteomes" id="UP000271227"/>
    </source>
</evidence>
<protein>
    <recommendedName>
        <fullName evidence="4">Arsenate reductase</fullName>
        <ecNumber evidence="4">1.20.4.1</ecNumber>
    </recommendedName>
</protein>
<dbReference type="PANTHER" id="PTHR30041:SF4">
    <property type="entry name" value="ARSENATE REDUCTASE"/>
    <property type="match status" value="1"/>
</dbReference>
<proteinExistence type="inferred from homology"/>
<dbReference type="EC" id="1.20.4.1" evidence="4"/>
<organism evidence="5 6">
    <name type="scientific">Eilatimonas milleporae</name>
    <dbReference type="NCBI Taxonomy" id="911205"/>
    <lineage>
        <taxon>Bacteria</taxon>
        <taxon>Pseudomonadati</taxon>
        <taxon>Pseudomonadota</taxon>
        <taxon>Alphaproteobacteria</taxon>
        <taxon>Kordiimonadales</taxon>
        <taxon>Kordiimonadaceae</taxon>
        <taxon>Eilatimonas</taxon>
    </lineage>
</organism>
<evidence type="ECO:0000313" key="5">
    <source>
        <dbReference type="EMBL" id="RMB01872.1"/>
    </source>
</evidence>
<dbReference type="AlphaFoldDB" id="A0A3M0BXW1"/>
<name>A0A3M0BXW1_9PROT</name>
<dbReference type="FunCoup" id="A0A3M0BXW1">
    <property type="interactions" value="102"/>
</dbReference>
<dbReference type="InterPro" id="IPR036249">
    <property type="entry name" value="Thioredoxin-like_sf"/>
</dbReference>
<dbReference type="InterPro" id="IPR006660">
    <property type="entry name" value="Arsenate_reductase-like"/>
</dbReference>
<dbReference type="InParanoid" id="A0A3M0BXW1"/>
<dbReference type="SUPFAM" id="SSF52833">
    <property type="entry name" value="Thioredoxin-like"/>
    <property type="match status" value="1"/>
</dbReference>
<dbReference type="NCBIfam" id="TIGR00014">
    <property type="entry name" value="arsC"/>
    <property type="match status" value="1"/>
</dbReference>
<dbReference type="CDD" id="cd03034">
    <property type="entry name" value="ArsC_ArsC"/>
    <property type="match status" value="1"/>
</dbReference>
<dbReference type="RefSeq" id="WP_121940023.1">
    <property type="nucleotide sequence ID" value="NZ_REFR01000015.1"/>
</dbReference>
<comment type="similarity">
    <text evidence="1 3 4">Belongs to the ArsC family.</text>
</comment>